<proteinExistence type="predicted"/>
<feature type="transmembrane region" description="Helical" evidence="1">
    <location>
        <begin position="62"/>
        <end position="91"/>
    </location>
</feature>
<dbReference type="Proteomes" id="UP000054925">
    <property type="component" value="Unassembled WGS sequence"/>
</dbReference>
<dbReference type="EMBL" id="FCOL02000045">
    <property type="protein sequence ID" value="SAL78577.1"/>
    <property type="molecule type" value="Genomic_DNA"/>
</dbReference>
<comment type="caution">
    <text evidence="2">The sequence shown here is derived from an EMBL/GenBank/DDBJ whole genome shotgun (WGS) entry which is preliminary data.</text>
</comment>
<accession>A0A158KBW5</accession>
<sequence>MPTDEERMQRSGDTVDEIHETVQRMIEDNKRWNKAREAEREAELVYREKHGGKSKDEVWFKWIVGVPVALFVLAFLVFMYAILPIIINILIKATAEWRALFH</sequence>
<dbReference type="OrthoDB" id="9925683at2"/>
<dbReference type="RefSeq" id="WP_087659144.1">
    <property type="nucleotide sequence ID" value="NZ_FCOL02000045.1"/>
</dbReference>
<keyword evidence="1" id="KW-0472">Membrane</keyword>
<name>A0A158KBW5_9BURK</name>
<gene>
    <name evidence="2" type="ORF">AWB67_05290</name>
</gene>
<evidence type="ECO:0000313" key="3">
    <source>
        <dbReference type="Proteomes" id="UP000054925"/>
    </source>
</evidence>
<protein>
    <submittedName>
        <fullName evidence="2">Uncharacterized protein</fullName>
    </submittedName>
</protein>
<organism evidence="2 3">
    <name type="scientific">Caballeronia terrestris</name>
    <dbReference type="NCBI Taxonomy" id="1226301"/>
    <lineage>
        <taxon>Bacteria</taxon>
        <taxon>Pseudomonadati</taxon>
        <taxon>Pseudomonadota</taxon>
        <taxon>Betaproteobacteria</taxon>
        <taxon>Burkholderiales</taxon>
        <taxon>Burkholderiaceae</taxon>
        <taxon>Caballeronia</taxon>
    </lineage>
</organism>
<evidence type="ECO:0000313" key="2">
    <source>
        <dbReference type="EMBL" id="SAL78577.1"/>
    </source>
</evidence>
<evidence type="ECO:0000256" key="1">
    <source>
        <dbReference type="SAM" id="Phobius"/>
    </source>
</evidence>
<dbReference type="AlphaFoldDB" id="A0A158KBW5"/>
<keyword evidence="1" id="KW-1133">Transmembrane helix</keyword>
<keyword evidence="3" id="KW-1185">Reference proteome</keyword>
<reference evidence="2" key="1">
    <citation type="submission" date="2016-01" db="EMBL/GenBank/DDBJ databases">
        <authorList>
            <person name="Peeters C."/>
        </authorList>
    </citation>
    <scope>NUCLEOTIDE SEQUENCE [LARGE SCALE GENOMIC DNA]</scope>
    <source>
        <strain evidence="2">LMG 22937</strain>
    </source>
</reference>
<keyword evidence="1" id="KW-0812">Transmembrane</keyword>